<organism evidence="2 3">
    <name type="scientific">Kocuria aegyptia</name>
    <dbReference type="NCBI Taxonomy" id="330943"/>
    <lineage>
        <taxon>Bacteria</taxon>
        <taxon>Bacillati</taxon>
        <taxon>Actinomycetota</taxon>
        <taxon>Actinomycetes</taxon>
        <taxon>Micrococcales</taxon>
        <taxon>Micrococcaceae</taxon>
        <taxon>Kocuria</taxon>
    </lineage>
</organism>
<name>A0ABN2K4S6_9MICC</name>
<evidence type="ECO:0000313" key="2">
    <source>
        <dbReference type="EMBL" id="GAA1748352.1"/>
    </source>
</evidence>
<evidence type="ECO:0000256" key="1">
    <source>
        <dbReference type="SAM" id="MobiDB-lite"/>
    </source>
</evidence>
<proteinExistence type="predicted"/>
<gene>
    <name evidence="2" type="ORF">GCM10009767_03890</name>
</gene>
<reference evidence="2 3" key="1">
    <citation type="journal article" date="2019" name="Int. J. Syst. Evol. Microbiol.">
        <title>The Global Catalogue of Microorganisms (GCM) 10K type strain sequencing project: providing services to taxonomists for standard genome sequencing and annotation.</title>
        <authorList>
            <consortium name="The Broad Institute Genomics Platform"/>
            <consortium name="The Broad Institute Genome Sequencing Center for Infectious Disease"/>
            <person name="Wu L."/>
            <person name="Ma J."/>
        </authorList>
    </citation>
    <scope>NUCLEOTIDE SEQUENCE [LARGE SCALE GENOMIC DNA]</scope>
    <source>
        <strain evidence="2 3">JCM 14735</strain>
    </source>
</reference>
<accession>A0ABN2K4S6</accession>
<sequence>MSAFALASTASVADSAMAPTRREMRDVVMTGGLLEGERTVSAGAGTAERTPPCYSGVRAAGPDPRRRRPPGLHPAARVA</sequence>
<feature type="region of interest" description="Disordered" evidence="1">
    <location>
        <begin position="40"/>
        <end position="79"/>
    </location>
</feature>
<comment type="caution">
    <text evidence="2">The sequence shown here is derived from an EMBL/GenBank/DDBJ whole genome shotgun (WGS) entry which is preliminary data.</text>
</comment>
<protein>
    <submittedName>
        <fullName evidence="2">Uncharacterized protein</fullName>
    </submittedName>
</protein>
<dbReference type="EMBL" id="BAAAOA010000006">
    <property type="protein sequence ID" value="GAA1748352.1"/>
    <property type="molecule type" value="Genomic_DNA"/>
</dbReference>
<dbReference type="Proteomes" id="UP001501204">
    <property type="component" value="Unassembled WGS sequence"/>
</dbReference>
<evidence type="ECO:0000313" key="3">
    <source>
        <dbReference type="Proteomes" id="UP001501204"/>
    </source>
</evidence>
<keyword evidence="3" id="KW-1185">Reference proteome</keyword>